<evidence type="ECO:0000256" key="18">
    <source>
        <dbReference type="HAMAP-Rule" id="MF_01966"/>
    </source>
</evidence>
<dbReference type="Proteomes" id="UP000051887">
    <property type="component" value="Unassembled WGS sequence"/>
</dbReference>
<sequence>MTQLLTAAQMRAIEQAAIESGQVTGLELMERAGQGVVEAIFEEWPELAADMPEVARAADAAEGGLAPRPATAPQSISETLKAVVLCGPGNNGGDGFVVARLLAARGWVVEVFLYGDPDKLPPDARVNYERWCEIGVVTEYVDDGEDAFRLDPSIYTTETVLIDALFGTGLTRPLQGFDAVGWVTHLSEWRLAPELQRQAYPGVRVVSVDLPSGVCSDSGVYLDTDEPDRRREEISAALTVTFHSLKPGHVLAGGPSACNKVVVKDIGLGHAELGDAMSRKALQKLTGEARLGRVVAGLIEAPSTYLGKTTGVHQFSHGHALVLTGGSGKTGAARLAARGALRIGAGLVTLGVPPSAQMEVAAQITALMLTRVADAAGLAEVLEDARLNALCLGPGLGLARARDLVPVALAAARSTVLDADALSAFAEDPEALFAMVHENCVLTPHGGEFARLFPDIAAKLQAPATKGPAYSKVDATREAAARAGCTVLFKGADTVIADPSGQCSVHSASYERSAPWLATAGAGDVLAGFITGLLARGFAPHQAAAAAAYLHVDCARSFGPGLIAEDLPEQLPRVLNDLLAKEV</sequence>
<comment type="similarity">
    <text evidence="18">Belongs to the NnrE/AIBP family.</text>
</comment>
<dbReference type="GO" id="GO:0046496">
    <property type="term" value="P:nicotinamide nucleotide metabolic process"/>
    <property type="evidence" value="ECO:0007669"/>
    <property type="project" value="UniProtKB-UniRule"/>
</dbReference>
<dbReference type="GO" id="GO:0046872">
    <property type="term" value="F:metal ion binding"/>
    <property type="evidence" value="ECO:0007669"/>
    <property type="project" value="UniProtKB-UniRule"/>
</dbReference>
<dbReference type="InterPro" id="IPR004443">
    <property type="entry name" value="YjeF_N_dom"/>
</dbReference>
<dbReference type="EMBL" id="CYSC01000007">
    <property type="protein sequence ID" value="CUH70470.1"/>
    <property type="molecule type" value="Genomic_DNA"/>
</dbReference>
<dbReference type="Pfam" id="PF03853">
    <property type="entry name" value="YjeF_N"/>
    <property type="match status" value="1"/>
</dbReference>
<keyword evidence="13" id="KW-0511">Multifunctional enzyme</keyword>
<keyword evidence="24" id="KW-1185">Reference proteome</keyword>
<comment type="function">
    <text evidence="14 19">Bifunctional enzyme that catalyzes the epimerization of the S- and R-forms of NAD(P)HX and the dehydration of the S-form of NAD(P)HX at the expense of ADP, which is converted to AMP. This allows the repair of both epimers of NAD(P)HX, a damaged form of NAD(P)H that is a result of enzymatic or heat-dependent hydration.</text>
</comment>
<feature type="binding site" evidence="17">
    <location>
        <begin position="490"/>
        <end position="494"/>
    </location>
    <ligand>
        <name>AMP</name>
        <dbReference type="ChEBI" id="CHEBI:456215"/>
    </ligand>
</feature>
<feature type="binding site" evidence="17">
    <location>
        <position position="524"/>
    </location>
    <ligand>
        <name>(6S)-NADPHX</name>
        <dbReference type="ChEBI" id="CHEBI:64076"/>
    </ligand>
</feature>
<accession>A0A0P1FU53</accession>
<dbReference type="GO" id="GO:0052855">
    <property type="term" value="F:ADP-dependent NAD(P)H-hydrate dehydratase activity"/>
    <property type="evidence" value="ECO:0007669"/>
    <property type="project" value="UniProtKB-UniRule"/>
</dbReference>
<dbReference type="GO" id="GO:0052856">
    <property type="term" value="F:NAD(P)HX epimerase activity"/>
    <property type="evidence" value="ECO:0007669"/>
    <property type="project" value="UniProtKB-UniRule"/>
</dbReference>
<comment type="similarity">
    <text evidence="17">Belongs to the NnrD/CARKD family.</text>
</comment>
<dbReference type="NCBIfam" id="TIGR00197">
    <property type="entry name" value="yjeF_nterm"/>
    <property type="match status" value="1"/>
</dbReference>
<evidence type="ECO:0000313" key="22">
    <source>
        <dbReference type="EMBL" id="CUH65345.1"/>
    </source>
</evidence>
<organism evidence="23 25">
    <name type="scientific">Thalassovita autumnalis</name>
    <dbReference type="NCBI Taxonomy" id="2072972"/>
    <lineage>
        <taxon>Bacteria</taxon>
        <taxon>Pseudomonadati</taxon>
        <taxon>Pseudomonadota</taxon>
        <taxon>Alphaproteobacteria</taxon>
        <taxon>Rhodobacterales</taxon>
        <taxon>Roseobacteraceae</taxon>
        <taxon>Thalassovita</taxon>
    </lineage>
</organism>
<feature type="binding site" evidence="18">
    <location>
        <position position="212"/>
    </location>
    <ligand>
        <name>K(+)</name>
        <dbReference type="ChEBI" id="CHEBI:29103"/>
    </ligand>
</feature>
<keyword evidence="10 17" id="KW-0520">NAD</keyword>
<dbReference type="PROSITE" id="PS01050">
    <property type="entry name" value="YJEF_C_2"/>
    <property type="match status" value="1"/>
</dbReference>
<comment type="subunit">
    <text evidence="17">Homotetramer.</text>
</comment>
<dbReference type="CDD" id="cd01171">
    <property type="entry name" value="YXKO-related"/>
    <property type="match status" value="1"/>
</dbReference>
<feature type="binding site" evidence="18">
    <location>
        <position position="163"/>
    </location>
    <ligand>
        <name>K(+)</name>
        <dbReference type="ChEBI" id="CHEBI:29103"/>
    </ligand>
</feature>
<evidence type="ECO:0000256" key="6">
    <source>
        <dbReference type="ARBA" id="ARBA00022741"/>
    </source>
</evidence>
<feature type="binding site" evidence="18">
    <location>
        <position position="91"/>
    </location>
    <ligand>
        <name>K(+)</name>
        <dbReference type="ChEBI" id="CHEBI:29103"/>
    </ligand>
</feature>
<comment type="cofactor">
    <cofactor evidence="17">
        <name>Mg(2+)</name>
        <dbReference type="ChEBI" id="CHEBI:18420"/>
    </cofactor>
</comment>
<comment type="similarity">
    <text evidence="4 19">In the C-terminal section; belongs to the NnrD/CARKD family.</text>
</comment>
<reference evidence="23 25" key="2">
    <citation type="submission" date="2015-09" db="EMBL/GenBank/DDBJ databases">
        <authorList>
            <consortium name="Swine Surveillance"/>
        </authorList>
    </citation>
    <scope>NUCLEOTIDE SEQUENCE [LARGE SCALE GENOMIC DNA]</scope>
    <source>
        <strain evidence="23 25">5120</strain>
    </source>
</reference>
<keyword evidence="7 17" id="KW-0067">ATP-binding</keyword>
<evidence type="ECO:0000256" key="17">
    <source>
        <dbReference type="HAMAP-Rule" id="MF_01965"/>
    </source>
</evidence>
<comment type="function">
    <text evidence="18">Catalyzes the epimerization of the S- and R-forms of NAD(P)HX, a damaged form of NAD(P)H that is a result of enzymatic or heat-dependent hydration. This is a prerequisite for the S-specific NAD(P)H-hydrate dehydratase to allow the repair of both epimers of NAD(P)HX.</text>
</comment>
<evidence type="ECO:0000256" key="14">
    <source>
        <dbReference type="ARBA" id="ARBA00025153"/>
    </source>
</evidence>
<evidence type="ECO:0000256" key="11">
    <source>
        <dbReference type="ARBA" id="ARBA00023235"/>
    </source>
</evidence>
<evidence type="ECO:0000256" key="8">
    <source>
        <dbReference type="ARBA" id="ARBA00022857"/>
    </source>
</evidence>
<keyword evidence="5 18" id="KW-0479">Metal-binding</keyword>
<feature type="domain" description="YjeF C-terminal" evidence="20">
    <location>
        <begin position="297"/>
        <end position="578"/>
    </location>
</feature>
<keyword evidence="11 18" id="KW-0413">Isomerase</keyword>
<dbReference type="EC" id="4.2.1.136" evidence="19"/>
<dbReference type="NCBIfam" id="TIGR00196">
    <property type="entry name" value="yjeF_cterm"/>
    <property type="match status" value="1"/>
</dbReference>
<dbReference type="AlphaFoldDB" id="A0A0P1FU53"/>
<evidence type="ECO:0000256" key="2">
    <source>
        <dbReference type="ARBA" id="ARBA00000909"/>
    </source>
</evidence>
<name>A0A0P1FU53_9RHOB</name>
<evidence type="ECO:0000259" key="21">
    <source>
        <dbReference type="PROSITE" id="PS51385"/>
    </source>
</evidence>
<proteinExistence type="inferred from homology"/>
<dbReference type="PROSITE" id="PS51383">
    <property type="entry name" value="YJEF_C_3"/>
    <property type="match status" value="1"/>
</dbReference>
<dbReference type="PANTHER" id="PTHR12592:SF0">
    <property type="entry name" value="ATP-DEPENDENT (S)-NAD(P)H-HYDRATE DEHYDRATASE"/>
    <property type="match status" value="1"/>
</dbReference>
<evidence type="ECO:0000256" key="9">
    <source>
        <dbReference type="ARBA" id="ARBA00022958"/>
    </source>
</evidence>
<evidence type="ECO:0000256" key="4">
    <source>
        <dbReference type="ARBA" id="ARBA00009524"/>
    </source>
</evidence>
<dbReference type="PANTHER" id="PTHR12592">
    <property type="entry name" value="ATP-DEPENDENT (S)-NAD(P)H-HYDRATE DEHYDRATASE FAMILY MEMBER"/>
    <property type="match status" value="1"/>
</dbReference>
<dbReference type="InterPro" id="IPR029056">
    <property type="entry name" value="Ribokinase-like"/>
</dbReference>
<dbReference type="Gene3D" id="3.40.1190.20">
    <property type="match status" value="1"/>
</dbReference>
<evidence type="ECO:0000256" key="13">
    <source>
        <dbReference type="ARBA" id="ARBA00023268"/>
    </source>
</evidence>
<comment type="catalytic activity">
    <reaction evidence="2 18 19">
        <text>(6R)-NADPHX = (6S)-NADPHX</text>
        <dbReference type="Rhea" id="RHEA:32227"/>
        <dbReference type="ChEBI" id="CHEBI:64076"/>
        <dbReference type="ChEBI" id="CHEBI:64077"/>
        <dbReference type="EC" id="5.1.99.6"/>
    </reaction>
</comment>
<dbReference type="RefSeq" id="WP_058241823.1">
    <property type="nucleotide sequence ID" value="NZ_CYSB01000025.1"/>
</dbReference>
<dbReference type="PROSITE" id="PS51385">
    <property type="entry name" value="YJEF_N"/>
    <property type="match status" value="1"/>
</dbReference>
<comment type="catalytic activity">
    <reaction evidence="15 17 19">
        <text>(6S)-NADHX + ADP = AMP + phosphate + NADH + H(+)</text>
        <dbReference type="Rhea" id="RHEA:32223"/>
        <dbReference type="ChEBI" id="CHEBI:15378"/>
        <dbReference type="ChEBI" id="CHEBI:43474"/>
        <dbReference type="ChEBI" id="CHEBI:57945"/>
        <dbReference type="ChEBI" id="CHEBI:64074"/>
        <dbReference type="ChEBI" id="CHEBI:456215"/>
        <dbReference type="ChEBI" id="CHEBI:456216"/>
        <dbReference type="EC" id="4.2.1.136"/>
    </reaction>
</comment>
<reference evidence="22 24" key="1">
    <citation type="submission" date="2015-09" db="EMBL/GenBank/DDBJ databases">
        <authorList>
            <person name="Rodrigo-Torres L."/>
            <person name="Arahal D.R."/>
        </authorList>
    </citation>
    <scope>NUCLEOTIDE SEQUENCE [LARGE SCALE GENOMIC DNA]</scope>
    <source>
        <strain evidence="22 24">CECT 5118</strain>
    </source>
</reference>
<dbReference type="InterPro" id="IPR000631">
    <property type="entry name" value="CARKD"/>
</dbReference>
<gene>
    <name evidence="23" type="primary">nnr</name>
    <name evidence="17" type="synonym">nnrD</name>
    <name evidence="18" type="synonym">nnrE</name>
    <name evidence="22" type="ORF">TL5118_01266</name>
    <name evidence="23" type="ORF">TL5120_00246</name>
</gene>
<dbReference type="InterPro" id="IPR017953">
    <property type="entry name" value="Carbohydrate_kinase_pred_CS"/>
</dbReference>
<dbReference type="InterPro" id="IPR030677">
    <property type="entry name" value="Nnr"/>
</dbReference>
<dbReference type="Proteomes" id="UP000051086">
    <property type="component" value="Unassembled WGS sequence"/>
</dbReference>
<keyword evidence="9 18" id="KW-0630">Potassium</keyword>
<keyword evidence="6 17" id="KW-0547">Nucleotide-binding</keyword>
<dbReference type="HAMAP" id="MF_01966">
    <property type="entry name" value="NADHX_epimerase"/>
    <property type="match status" value="1"/>
</dbReference>
<comment type="function">
    <text evidence="17">Catalyzes the dehydration of the S-form of NAD(P)HX at the expense of ADP, which is converted to AMP. Together with NAD(P)HX epimerase, which catalyzes the epimerization of the S- and R-forms, the enzyme allows the repair of both epimers of NAD(P)HX, a damaged form of NAD(P)H that is a result of enzymatic or heat-dependent hydration.</text>
</comment>
<dbReference type="EC" id="5.1.99.6" evidence="19"/>
<dbReference type="Gene3D" id="3.40.50.10260">
    <property type="entry name" value="YjeF N-terminal domain"/>
    <property type="match status" value="1"/>
</dbReference>
<dbReference type="Pfam" id="PF01256">
    <property type="entry name" value="Carb_kinase"/>
    <property type="match status" value="1"/>
</dbReference>
<feature type="binding site" evidence="17">
    <location>
        <position position="445"/>
    </location>
    <ligand>
        <name>(6S)-NADPHX</name>
        <dbReference type="ChEBI" id="CHEBI:64076"/>
    </ligand>
</feature>
<evidence type="ECO:0000256" key="15">
    <source>
        <dbReference type="ARBA" id="ARBA00048238"/>
    </source>
</evidence>
<evidence type="ECO:0000313" key="25">
    <source>
        <dbReference type="Proteomes" id="UP000051887"/>
    </source>
</evidence>
<keyword evidence="12 17" id="KW-0456">Lyase</keyword>
<feature type="binding site" evidence="18">
    <location>
        <position position="209"/>
    </location>
    <ligand>
        <name>(6S)-NADPHX</name>
        <dbReference type="ChEBI" id="CHEBI:64076"/>
    </ligand>
</feature>
<evidence type="ECO:0000256" key="1">
    <source>
        <dbReference type="ARBA" id="ARBA00000013"/>
    </source>
</evidence>
<keyword evidence="8 17" id="KW-0521">NADP</keyword>
<feature type="binding site" evidence="17">
    <location>
        <position position="395"/>
    </location>
    <ligand>
        <name>(6S)-NADPHX</name>
        <dbReference type="ChEBI" id="CHEBI:64076"/>
    </ligand>
</feature>
<evidence type="ECO:0000256" key="7">
    <source>
        <dbReference type="ARBA" id="ARBA00022840"/>
    </source>
</evidence>
<evidence type="ECO:0000313" key="23">
    <source>
        <dbReference type="EMBL" id="CUH70470.1"/>
    </source>
</evidence>
<dbReference type="SUPFAM" id="SSF64153">
    <property type="entry name" value="YjeF N-terminal domain-like"/>
    <property type="match status" value="1"/>
</dbReference>
<comment type="similarity">
    <text evidence="3 19">In the N-terminal section; belongs to the NnrE/AIBP family.</text>
</comment>
<feature type="binding site" evidence="18">
    <location>
        <begin position="167"/>
        <end position="173"/>
    </location>
    <ligand>
        <name>(6S)-NADPHX</name>
        <dbReference type="ChEBI" id="CHEBI:64076"/>
    </ligand>
</feature>
<evidence type="ECO:0000259" key="20">
    <source>
        <dbReference type="PROSITE" id="PS51383"/>
    </source>
</evidence>
<evidence type="ECO:0000256" key="12">
    <source>
        <dbReference type="ARBA" id="ARBA00023239"/>
    </source>
</evidence>
<evidence type="ECO:0000256" key="5">
    <source>
        <dbReference type="ARBA" id="ARBA00022723"/>
    </source>
</evidence>
<evidence type="ECO:0000256" key="16">
    <source>
        <dbReference type="ARBA" id="ARBA00049209"/>
    </source>
</evidence>
<dbReference type="HAMAP" id="MF_01965">
    <property type="entry name" value="NADHX_dehydratase"/>
    <property type="match status" value="1"/>
</dbReference>
<dbReference type="InterPro" id="IPR036652">
    <property type="entry name" value="YjeF_N_dom_sf"/>
</dbReference>
<protein>
    <recommendedName>
        <fullName evidence="19">Bifunctional NAD(P)H-hydrate repair enzyme</fullName>
    </recommendedName>
    <alternativeName>
        <fullName evidence="19">Nicotinamide nucleotide repair protein</fullName>
    </alternativeName>
    <domain>
        <recommendedName>
            <fullName evidence="19">ADP-dependent (S)-NAD(P)H-hydrate dehydratase</fullName>
            <ecNumber evidence="19">4.2.1.136</ecNumber>
        </recommendedName>
        <alternativeName>
            <fullName evidence="19">ADP-dependent NAD(P)HX dehydratase</fullName>
        </alternativeName>
    </domain>
    <domain>
        <recommendedName>
            <fullName evidence="19">NAD(P)H-hydrate epimerase</fullName>
            <ecNumber evidence="19">5.1.99.6</ecNumber>
        </recommendedName>
    </domain>
</protein>
<evidence type="ECO:0000313" key="24">
    <source>
        <dbReference type="Proteomes" id="UP000051086"/>
    </source>
</evidence>
<evidence type="ECO:0000256" key="10">
    <source>
        <dbReference type="ARBA" id="ARBA00023027"/>
    </source>
</evidence>
<feature type="domain" description="YjeF N-terminal" evidence="21">
    <location>
        <begin position="10"/>
        <end position="274"/>
    </location>
</feature>
<evidence type="ECO:0000256" key="19">
    <source>
        <dbReference type="PIRNR" id="PIRNR017184"/>
    </source>
</evidence>
<dbReference type="PIRSF" id="PIRSF017184">
    <property type="entry name" value="Nnr"/>
    <property type="match status" value="1"/>
</dbReference>
<evidence type="ECO:0000256" key="3">
    <source>
        <dbReference type="ARBA" id="ARBA00006001"/>
    </source>
</evidence>
<comment type="catalytic activity">
    <reaction evidence="16 17 19">
        <text>(6S)-NADPHX + ADP = AMP + phosphate + NADPH + H(+)</text>
        <dbReference type="Rhea" id="RHEA:32235"/>
        <dbReference type="ChEBI" id="CHEBI:15378"/>
        <dbReference type="ChEBI" id="CHEBI:43474"/>
        <dbReference type="ChEBI" id="CHEBI:57783"/>
        <dbReference type="ChEBI" id="CHEBI:64076"/>
        <dbReference type="ChEBI" id="CHEBI:456215"/>
        <dbReference type="ChEBI" id="CHEBI:456216"/>
        <dbReference type="EC" id="4.2.1.136"/>
    </reaction>
</comment>
<feature type="binding site" evidence="17">
    <location>
        <position position="332"/>
    </location>
    <ligand>
        <name>(6S)-NADPHX</name>
        <dbReference type="ChEBI" id="CHEBI:64076"/>
    </ligand>
</feature>
<dbReference type="OrthoDB" id="9806925at2"/>
<dbReference type="EMBL" id="CYSB01000025">
    <property type="protein sequence ID" value="CUH65345.1"/>
    <property type="molecule type" value="Genomic_DNA"/>
</dbReference>
<feature type="binding site" evidence="17">
    <location>
        <position position="523"/>
    </location>
    <ligand>
        <name>AMP</name>
        <dbReference type="ChEBI" id="CHEBI:456215"/>
    </ligand>
</feature>
<dbReference type="SUPFAM" id="SSF53613">
    <property type="entry name" value="Ribokinase-like"/>
    <property type="match status" value="1"/>
</dbReference>
<feature type="binding site" evidence="18">
    <location>
        <begin position="90"/>
        <end position="94"/>
    </location>
    <ligand>
        <name>(6S)-NADPHX</name>
        <dbReference type="ChEBI" id="CHEBI:64076"/>
    </ligand>
</feature>
<comment type="caution">
    <text evidence="18">Lacks conserved residue(s) required for the propagation of feature annotation.</text>
</comment>
<comment type="catalytic activity">
    <reaction evidence="1 18 19">
        <text>(6R)-NADHX = (6S)-NADHX</text>
        <dbReference type="Rhea" id="RHEA:32215"/>
        <dbReference type="ChEBI" id="CHEBI:64074"/>
        <dbReference type="ChEBI" id="CHEBI:64075"/>
        <dbReference type="EC" id="5.1.99.6"/>
    </reaction>
</comment>
<comment type="cofactor">
    <cofactor evidence="18 19">
        <name>K(+)</name>
        <dbReference type="ChEBI" id="CHEBI:29103"/>
    </cofactor>
    <text evidence="18 19">Binds 1 potassium ion per subunit.</text>
</comment>
<dbReference type="GO" id="GO:0110051">
    <property type="term" value="P:metabolite repair"/>
    <property type="evidence" value="ECO:0007669"/>
    <property type="project" value="TreeGrafter"/>
</dbReference>
<dbReference type="GO" id="GO:0005524">
    <property type="term" value="F:ATP binding"/>
    <property type="evidence" value="ECO:0007669"/>
    <property type="project" value="UniProtKB-UniRule"/>
</dbReference>